<evidence type="ECO:0000313" key="1">
    <source>
        <dbReference type="EMBL" id="EME79479.1"/>
    </source>
</evidence>
<dbReference type="VEuPathDB" id="FungiDB:MYCFIDRAFT_208804"/>
<sequence length="267" mass="29724">MCRLGGSMQRKASVWSGKSRRSWRRLVGVGVGVGGAGGEVSGRKLARACGMGWDGMGARQDGKPSSQMLPHVMSVEGGWERQQPGTLLVDVETAQRPYGTLPAVTWRPHIDSDLLVISYARPPARPPPIALCSIPTRPQLLLSQTPSNLCCVSSFESRAITLKAFDDAARERYIIEERQQEEEEEDEEMPRHLRITFLRLNTLLLPSEINADTYTSISLPASTSTMTEKHPWAVAKEHILFYHMRDARLCFLGRAGLLHVLPECFML</sequence>
<dbReference type="GeneID" id="19336718"/>
<dbReference type="Proteomes" id="UP000016932">
    <property type="component" value="Unassembled WGS sequence"/>
</dbReference>
<gene>
    <name evidence="1" type="ORF">MYCFIDRAFT_208804</name>
</gene>
<organism evidence="1 2">
    <name type="scientific">Pseudocercospora fijiensis (strain CIRAD86)</name>
    <name type="common">Black leaf streak disease fungus</name>
    <name type="synonym">Mycosphaerella fijiensis</name>
    <dbReference type="NCBI Taxonomy" id="383855"/>
    <lineage>
        <taxon>Eukaryota</taxon>
        <taxon>Fungi</taxon>
        <taxon>Dikarya</taxon>
        <taxon>Ascomycota</taxon>
        <taxon>Pezizomycotina</taxon>
        <taxon>Dothideomycetes</taxon>
        <taxon>Dothideomycetidae</taxon>
        <taxon>Mycosphaerellales</taxon>
        <taxon>Mycosphaerellaceae</taxon>
        <taxon>Pseudocercospora</taxon>
    </lineage>
</organism>
<reference evidence="1 2" key="1">
    <citation type="journal article" date="2012" name="PLoS Pathog.">
        <title>Diverse lifestyles and strategies of plant pathogenesis encoded in the genomes of eighteen Dothideomycetes fungi.</title>
        <authorList>
            <person name="Ohm R.A."/>
            <person name="Feau N."/>
            <person name="Henrissat B."/>
            <person name="Schoch C.L."/>
            <person name="Horwitz B.A."/>
            <person name="Barry K.W."/>
            <person name="Condon B.J."/>
            <person name="Copeland A.C."/>
            <person name="Dhillon B."/>
            <person name="Glaser F."/>
            <person name="Hesse C.N."/>
            <person name="Kosti I."/>
            <person name="LaButti K."/>
            <person name="Lindquist E.A."/>
            <person name="Lucas S."/>
            <person name="Salamov A.A."/>
            <person name="Bradshaw R.E."/>
            <person name="Ciuffetti L."/>
            <person name="Hamelin R.C."/>
            <person name="Kema G.H.J."/>
            <person name="Lawrence C."/>
            <person name="Scott J.A."/>
            <person name="Spatafora J.W."/>
            <person name="Turgeon B.G."/>
            <person name="de Wit P.J.G.M."/>
            <person name="Zhong S."/>
            <person name="Goodwin S.B."/>
            <person name="Grigoriev I.V."/>
        </authorList>
    </citation>
    <scope>NUCLEOTIDE SEQUENCE [LARGE SCALE GENOMIC DNA]</scope>
    <source>
        <strain evidence="1 2">CIRAD86</strain>
    </source>
</reference>
<protein>
    <submittedName>
        <fullName evidence="1">Uncharacterized protein</fullName>
    </submittedName>
</protein>
<dbReference type="AlphaFoldDB" id="M2ZK49"/>
<evidence type="ECO:0000313" key="2">
    <source>
        <dbReference type="Proteomes" id="UP000016932"/>
    </source>
</evidence>
<dbReference type="RefSeq" id="XP_007930188.1">
    <property type="nucleotide sequence ID" value="XM_007931997.1"/>
</dbReference>
<dbReference type="EMBL" id="KB446562">
    <property type="protein sequence ID" value="EME79479.1"/>
    <property type="molecule type" value="Genomic_DNA"/>
</dbReference>
<dbReference type="HOGENOM" id="CLU_1042537_0_0_1"/>
<dbReference type="KEGG" id="pfj:MYCFIDRAFT_208804"/>
<name>M2ZK49_PSEFD</name>
<keyword evidence="2" id="KW-1185">Reference proteome</keyword>
<proteinExistence type="predicted"/>
<accession>M2ZK49</accession>